<comment type="caution">
    <text evidence="1">The sequence shown here is derived from an EMBL/GenBank/DDBJ whole genome shotgun (WGS) entry which is preliminary data.</text>
</comment>
<evidence type="ECO:0000313" key="2">
    <source>
        <dbReference type="Proteomes" id="UP001233999"/>
    </source>
</evidence>
<protein>
    <submittedName>
        <fullName evidence="1">Uncharacterized protein</fullName>
    </submittedName>
</protein>
<dbReference type="AlphaFoldDB" id="A0AAD7Z7L8"/>
<gene>
    <name evidence="1" type="ORF">L9F63_007489</name>
</gene>
<feature type="non-terminal residue" evidence="1">
    <location>
        <position position="1"/>
    </location>
</feature>
<keyword evidence="2" id="KW-1185">Reference proteome</keyword>
<feature type="non-terminal residue" evidence="1">
    <location>
        <position position="70"/>
    </location>
</feature>
<reference evidence="1" key="2">
    <citation type="submission" date="2023-05" db="EMBL/GenBank/DDBJ databases">
        <authorList>
            <person name="Fouks B."/>
        </authorList>
    </citation>
    <scope>NUCLEOTIDE SEQUENCE</scope>
    <source>
        <strain evidence="1">Stay&amp;Tobe</strain>
        <tissue evidence="1">Testes</tissue>
    </source>
</reference>
<organism evidence="1 2">
    <name type="scientific">Diploptera punctata</name>
    <name type="common">Pacific beetle cockroach</name>
    <dbReference type="NCBI Taxonomy" id="6984"/>
    <lineage>
        <taxon>Eukaryota</taxon>
        <taxon>Metazoa</taxon>
        <taxon>Ecdysozoa</taxon>
        <taxon>Arthropoda</taxon>
        <taxon>Hexapoda</taxon>
        <taxon>Insecta</taxon>
        <taxon>Pterygota</taxon>
        <taxon>Neoptera</taxon>
        <taxon>Polyneoptera</taxon>
        <taxon>Dictyoptera</taxon>
        <taxon>Blattodea</taxon>
        <taxon>Blaberoidea</taxon>
        <taxon>Blaberidae</taxon>
        <taxon>Diplopterinae</taxon>
        <taxon>Diploptera</taxon>
    </lineage>
</organism>
<accession>A0AAD7Z7L8</accession>
<sequence>GIKPNGRESNPGRRSGRFSRSATLALKLFPSARAQLTWMLKRLFLTISIPGRPAKRWIDKISQGRKYILM</sequence>
<dbReference type="EMBL" id="JASPKZ010009826">
    <property type="protein sequence ID" value="KAJ9575660.1"/>
    <property type="molecule type" value="Genomic_DNA"/>
</dbReference>
<proteinExistence type="predicted"/>
<name>A0AAD7Z7L8_DIPPU</name>
<dbReference type="Proteomes" id="UP001233999">
    <property type="component" value="Unassembled WGS sequence"/>
</dbReference>
<reference evidence="1" key="1">
    <citation type="journal article" date="2023" name="IScience">
        <title>Live-bearing cockroach genome reveals convergent evolutionary mechanisms linked to viviparity in insects and beyond.</title>
        <authorList>
            <person name="Fouks B."/>
            <person name="Harrison M.C."/>
            <person name="Mikhailova A.A."/>
            <person name="Marchal E."/>
            <person name="English S."/>
            <person name="Carruthers M."/>
            <person name="Jennings E.C."/>
            <person name="Chiamaka E.L."/>
            <person name="Frigard R.A."/>
            <person name="Pippel M."/>
            <person name="Attardo G.M."/>
            <person name="Benoit J.B."/>
            <person name="Bornberg-Bauer E."/>
            <person name="Tobe S.S."/>
        </authorList>
    </citation>
    <scope>NUCLEOTIDE SEQUENCE</scope>
    <source>
        <strain evidence="1">Stay&amp;Tobe</strain>
    </source>
</reference>
<evidence type="ECO:0000313" key="1">
    <source>
        <dbReference type="EMBL" id="KAJ9575660.1"/>
    </source>
</evidence>